<dbReference type="GO" id="GO:0016787">
    <property type="term" value="F:hydrolase activity"/>
    <property type="evidence" value="ECO:0007669"/>
    <property type="project" value="InterPro"/>
</dbReference>
<reference evidence="4" key="1">
    <citation type="journal article" date="2016" name="Genome Announc.">
        <title>Draft Genome Sequences of Five Rapidly Growing Mycobacterium Species, M. thermoresistibile, M. fortuitum subsp. acetamidolyticum, M. canariasense, M. brisbanense, and M. novocastrense.</title>
        <authorList>
            <person name="Katahira K."/>
            <person name="Ogura Y."/>
            <person name="Gotoh Y."/>
            <person name="Hayashi T."/>
        </authorList>
    </citation>
    <scope>NUCLEOTIDE SEQUENCE [LARGE SCALE GENOMIC DNA]</scope>
    <source>
        <strain evidence="4">JCM15298</strain>
    </source>
</reference>
<dbReference type="SMART" id="SM00487">
    <property type="entry name" value="DEXDc"/>
    <property type="match status" value="1"/>
</dbReference>
<name>A0A100WBY4_MYCCR</name>
<dbReference type="InterPro" id="IPR001650">
    <property type="entry name" value="Helicase_C-like"/>
</dbReference>
<proteinExistence type="predicted"/>
<dbReference type="Pfam" id="PF03457">
    <property type="entry name" value="HA"/>
    <property type="match status" value="8"/>
</dbReference>
<dbReference type="InterPro" id="IPR005114">
    <property type="entry name" value="Helicase_assoc"/>
</dbReference>
<sequence length="1066" mass="118083">MTSAETLSPPPRELRPHQRDAVNAVDTSLARQQVIMACGTGKTITGMHAVAKLLGGARGRVLLLVPTLTLLEQTYAAWLADAPFDFDALAVCSKLSATDRRAVGVESDADVDELSLRATTEPDAVAAFLTGAGTRIVFATYQSLGAIVNAHRDGAPHWNVIVCDEAHRTAGAAGKAFGRVLRDEHVPGDRRLFLTATPRVHTVATKASYTGGETLLMSMDDENVYGPQVYTLSVAEAVERAILSQYQVAVIGVSDAELSSAAQVLDTIMVDGHELKADHVASIIALSKAARSNGLHSVIAYFNSKAASRAFVKAFQIVHAARSMLLAGGTAEHIDGDMKLADRAASLSRLAAVHDDGFHLVSNARCLTEGIDVPVLDGVLFGEPRSSQIDVVQCVGRAIRKNPRTDDPALIVLAVRTGDGQDVETAIAEAGFAKVRQVIAALGDHDPRIAEAARTLSRHRGDDTDHSGDRPTREELDAARQLISLNIPEELLHNGFGLRMLLDEDEQAWERGYAAALEFTRANDHARVPLRHVTVDGIRLGGWVSKQREAFRDEALSVERVARLEALPSWVWDVFGDRWARGFSAAKEFSDRNGHARVPDGYTTVDGFRLGGWVSEQRKDYRNGRLAEDRAARLETLPEWSWDVRDKRWELGLAAAEAFGRRNGHTRVPDGHTTVGGFRLGGWVSKQREAYRCGTLSEDRAERLESLPKWSWGVRDRRWEQGFAAAGDFGRRHGHSRIPRRHVTVGGFRLGAWIGNQKTAFHGGRLSADRIARLESLPGWSWNQLDERWESGIVAAREFGRINGHTRVPGDHITAEGFRLGQWICNQRTAFRSGALSTERKVRLEALPKWSWDLLDERWEQGLASAIEFGRRNGHTRVPQRYRAADGYGLGQWISHRRKEYRAGSLPADRIARLESLPGWSWNQLDERWESGIVAAREFGRINGHTRVPGDHITAEGFRLGQWICNQRTAFRSGALSTERKVRLEALPRWSWAVLAGQWEHGLDEAREFGRMHGHTCVPGDHITGESFRLGKWVRRQRSTYRAGKLSADRVARLEALPGWVWDARA</sequence>
<keyword evidence="3" id="KW-0547">Nucleotide-binding</keyword>
<evidence type="ECO:0000259" key="2">
    <source>
        <dbReference type="PROSITE" id="PS51192"/>
    </source>
</evidence>
<keyword evidence="4" id="KW-1185">Reference proteome</keyword>
<dbReference type="PANTHER" id="PTHR33418">
    <property type="entry name" value="HELICASE-ASSOCIATED"/>
    <property type="match status" value="1"/>
</dbReference>
<gene>
    <name evidence="3" type="ORF">RMCC_2643</name>
</gene>
<feature type="domain" description="Helicase ATP-binding" evidence="2">
    <location>
        <begin position="23"/>
        <end position="216"/>
    </location>
</feature>
<dbReference type="EMBL" id="BCSY01000042">
    <property type="protein sequence ID" value="GAS95677.1"/>
    <property type="molecule type" value="Genomic_DNA"/>
</dbReference>
<keyword evidence="3" id="KW-0378">Hydrolase</keyword>
<dbReference type="Pfam" id="PF04851">
    <property type="entry name" value="ResIII"/>
    <property type="match status" value="1"/>
</dbReference>
<dbReference type="PROSITE" id="PS51192">
    <property type="entry name" value="HELICASE_ATP_BIND_1"/>
    <property type="match status" value="1"/>
</dbReference>
<dbReference type="Pfam" id="PF00271">
    <property type="entry name" value="Helicase_C"/>
    <property type="match status" value="1"/>
</dbReference>
<evidence type="ECO:0000313" key="3">
    <source>
        <dbReference type="EMBL" id="GAS95677.1"/>
    </source>
</evidence>
<dbReference type="RefSeq" id="WP_062656829.1">
    <property type="nucleotide sequence ID" value="NZ_BCSY01000042.1"/>
</dbReference>
<comment type="caution">
    <text evidence="3">The sequence shown here is derived from an EMBL/GenBank/DDBJ whole genome shotgun (WGS) entry which is preliminary data.</text>
</comment>
<dbReference type="InterPro" id="IPR006935">
    <property type="entry name" value="Helicase/UvrB_N"/>
</dbReference>
<keyword evidence="3" id="KW-0067">ATP-binding</keyword>
<feature type="compositionally biased region" description="Basic and acidic residues" evidence="1">
    <location>
        <begin position="459"/>
        <end position="473"/>
    </location>
</feature>
<reference evidence="4" key="2">
    <citation type="submission" date="2016-02" db="EMBL/GenBank/DDBJ databases">
        <title>Draft genome sequence of five rapidly growing Mycobacterium species.</title>
        <authorList>
            <person name="Katahira K."/>
            <person name="Gotou Y."/>
            <person name="Iida K."/>
            <person name="Ogura Y."/>
            <person name="Hayashi T."/>
        </authorList>
    </citation>
    <scope>NUCLEOTIDE SEQUENCE [LARGE SCALE GENOMIC DNA]</scope>
    <source>
        <strain evidence="4">JCM15298</strain>
    </source>
</reference>
<dbReference type="Gene3D" id="6.10.140.530">
    <property type="match status" value="8"/>
</dbReference>
<dbReference type="GO" id="GO:0005524">
    <property type="term" value="F:ATP binding"/>
    <property type="evidence" value="ECO:0007669"/>
    <property type="project" value="InterPro"/>
</dbReference>
<evidence type="ECO:0000313" key="4">
    <source>
        <dbReference type="Proteomes" id="UP000069443"/>
    </source>
</evidence>
<keyword evidence="3" id="KW-0347">Helicase</keyword>
<dbReference type="InterPro" id="IPR014001">
    <property type="entry name" value="Helicase_ATP-bd"/>
</dbReference>
<dbReference type="Gene3D" id="3.40.50.300">
    <property type="entry name" value="P-loop containing nucleotide triphosphate hydrolases"/>
    <property type="match status" value="2"/>
</dbReference>
<accession>A0A100WBY4</accession>
<dbReference type="InterPro" id="IPR027417">
    <property type="entry name" value="P-loop_NTPase"/>
</dbReference>
<dbReference type="SUPFAM" id="SSF52540">
    <property type="entry name" value="P-loop containing nucleoside triphosphate hydrolases"/>
    <property type="match status" value="1"/>
</dbReference>
<dbReference type="CDD" id="cd18785">
    <property type="entry name" value="SF2_C"/>
    <property type="match status" value="1"/>
</dbReference>
<dbReference type="STRING" id="228230.RMCC_2643"/>
<feature type="region of interest" description="Disordered" evidence="1">
    <location>
        <begin position="454"/>
        <end position="473"/>
    </location>
</feature>
<evidence type="ECO:0000256" key="1">
    <source>
        <dbReference type="SAM" id="MobiDB-lite"/>
    </source>
</evidence>
<dbReference type="Proteomes" id="UP000069443">
    <property type="component" value="Unassembled WGS sequence"/>
</dbReference>
<dbReference type="GO" id="GO:0003677">
    <property type="term" value="F:DNA binding"/>
    <property type="evidence" value="ECO:0007669"/>
    <property type="project" value="InterPro"/>
</dbReference>
<dbReference type="OrthoDB" id="9776021at2"/>
<dbReference type="PANTHER" id="PTHR33418:SF1">
    <property type="entry name" value="HELICASE-ASSOCIATED DOMAIN-CONTAINING PROTEIN"/>
    <property type="match status" value="1"/>
</dbReference>
<dbReference type="AlphaFoldDB" id="A0A100WBY4"/>
<dbReference type="GO" id="GO:0004386">
    <property type="term" value="F:helicase activity"/>
    <property type="evidence" value="ECO:0007669"/>
    <property type="project" value="UniProtKB-KW"/>
</dbReference>
<organism evidence="3 4">
    <name type="scientific">Mycolicibacterium canariasense</name>
    <name type="common">Mycobacterium canariasense</name>
    <dbReference type="NCBI Taxonomy" id="228230"/>
    <lineage>
        <taxon>Bacteria</taxon>
        <taxon>Bacillati</taxon>
        <taxon>Actinomycetota</taxon>
        <taxon>Actinomycetes</taxon>
        <taxon>Mycobacteriales</taxon>
        <taxon>Mycobacteriaceae</taxon>
        <taxon>Mycolicibacterium</taxon>
    </lineage>
</organism>
<protein>
    <submittedName>
        <fullName evidence="3">Putative helicase</fullName>
    </submittedName>
</protein>